<dbReference type="Proteomes" id="UP000037696">
    <property type="component" value="Unassembled WGS sequence"/>
</dbReference>
<protein>
    <recommendedName>
        <fullName evidence="9">Zn(2)-C6 fungal-type domain-containing protein</fullName>
    </recommendedName>
</protein>
<reference evidence="10 11" key="1">
    <citation type="submission" date="2015-08" db="EMBL/GenBank/DDBJ databases">
        <title>Genome sequencing of Penicillium nordicum.</title>
        <authorList>
            <person name="Nguyen H.D."/>
            <person name="Seifert K.A."/>
        </authorList>
    </citation>
    <scope>NUCLEOTIDE SEQUENCE [LARGE SCALE GENOMIC DNA]</scope>
    <source>
        <strain evidence="10 11">DAOMC 185683</strain>
    </source>
</reference>
<evidence type="ECO:0000256" key="1">
    <source>
        <dbReference type="ARBA" id="ARBA00004123"/>
    </source>
</evidence>
<dbReference type="Gene3D" id="4.10.240.10">
    <property type="entry name" value="Zn(2)-C6 fungal-type DNA-binding domain"/>
    <property type="match status" value="1"/>
</dbReference>
<evidence type="ECO:0000256" key="3">
    <source>
        <dbReference type="ARBA" id="ARBA00022833"/>
    </source>
</evidence>
<evidence type="ECO:0000259" key="9">
    <source>
        <dbReference type="PROSITE" id="PS50048"/>
    </source>
</evidence>
<feature type="compositionally biased region" description="Basic and acidic residues" evidence="8">
    <location>
        <begin position="72"/>
        <end position="85"/>
    </location>
</feature>
<keyword evidence="6" id="KW-0804">Transcription</keyword>
<evidence type="ECO:0000256" key="5">
    <source>
        <dbReference type="ARBA" id="ARBA00023125"/>
    </source>
</evidence>
<feature type="compositionally biased region" description="Polar residues" evidence="8">
    <location>
        <begin position="762"/>
        <end position="775"/>
    </location>
</feature>
<comment type="caution">
    <text evidence="10">The sequence shown here is derived from an EMBL/GenBank/DDBJ whole genome shotgun (WGS) entry which is preliminary data.</text>
</comment>
<feature type="compositionally biased region" description="Basic and acidic residues" evidence="8">
    <location>
        <begin position="21"/>
        <end position="35"/>
    </location>
</feature>
<dbReference type="GO" id="GO:0008270">
    <property type="term" value="F:zinc ion binding"/>
    <property type="evidence" value="ECO:0007669"/>
    <property type="project" value="InterPro"/>
</dbReference>
<feature type="region of interest" description="Disordered" evidence="8">
    <location>
        <begin position="72"/>
        <end position="91"/>
    </location>
</feature>
<feature type="compositionally biased region" description="Polar residues" evidence="8">
    <location>
        <begin position="720"/>
        <end position="754"/>
    </location>
</feature>
<keyword evidence="11" id="KW-1185">Reference proteome</keyword>
<sequence>MSTNPEYPEPPSHAPLNYQSRDIHSDGHGHGHGDTHPSFGMGSDSNKSPEPHDGLGDAKRSRACEPCRQLKVRCDPDPAHPEGSCKRCAKARRTCVVTAPTRKRQKKTDSRVAELERKIDALTATLQASNSTGALFSGGAGRQSQPSPTRQRNEQPAGRRWMGGESKIAGSKRQHSGEVKDSSGGLLAPRYSRPGSPSAEQIPSYASKYWRRPVGGDSAPPPKSEAGNEFADMIDRGIIDYTTANAAFERYIYQMAPEMPFVVFPPGTTMGEVRRNKPHLFLAIIAAAVGVFSPDAQPILVNETYRLIAEHVVIKGQKSLELVQTIMVCSIWYLPPDNFDEIKFYSLTHMASVMAMEVGLNRPTSGDRRSFNMIRELIMKKPTGPAFDPDGPEARRTWVGCYYLPVQMSAALRRVHLVTWQPYMDECLEILENHPDALPSDRKLKWWAKLGSIMEDAGYRFSVDDPGSIATFADSKAWYNIRLLEDRLAQWREEVPRELYTGPMVHTESVLNLFVHESAISVDYKTGSNAPSQNELHTASTAAVMDALTTAIRCIHESLDIICAVEVDRLISLPTTSLARTTYPVVSLIKIYSLFMSPDSRIGQILDVQSLKLDYYLDKVIAHYRAAAARDGGRGAAKFGNIMVLLRNWFIKKRDQGDHGRELNEVFSNDQKPSGRRQAHRAHDTPIAASANPRTHMASGMTPLHFLSEVAMGDPAHRANNPNPQRSITVQSYPSNHSPSSTVNPITAPGTSSFGPDPPQPSWSGASYSTSSDNQIESRDYYQPYPSTELTQEYPDLPSSAQAQGYPDMPTGAGMQLAPPMGMALDVGMDPNDNDPWFTLGNMMDEGLFTLPLSFDGNLGLF</sequence>
<name>A0A0M8NSR7_9EURO</name>
<keyword evidence="5" id="KW-0238">DNA-binding</keyword>
<evidence type="ECO:0000256" key="7">
    <source>
        <dbReference type="ARBA" id="ARBA00023242"/>
    </source>
</evidence>
<keyword evidence="7" id="KW-0539">Nucleus</keyword>
<evidence type="ECO:0000256" key="2">
    <source>
        <dbReference type="ARBA" id="ARBA00022723"/>
    </source>
</evidence>
<feature type="compositionally biased region" description="Basic and acidic residues" evidence="8">
    <location>
        <begin position="47"/>
        <end position="62"/>
    </location>
</feature>
<evidence type="ECO:0000256" key="4">
    <source>
        <dbReference type="ARBA" id="ARBA00023015"/>
    </source>
</evidence>
<evidence type="ECO:0000256" key="8">
    <source>
        <dbReference type="SAM" id="MobiDB-lite"/>
    </source>
</evidence>
<dbReference type="PANTHER" id="PTHR31845:SF39">
    <property type="entry name" value="TRANSCRIPTION FACTOR PBCR-RELATED"/>
    <property type="match status" value="1"/>
</dbReference>
<dbReference type="OrthoDB" id="8062037at2759"/>
<evidence type="ECO:0000256" key="6">
    <source>
        <dbReference type="ARBA" id="ARBA00023163"/>
    </source>
</evidence>
<comment type="subcellular location">
    <subcellularLocation>
        <location evidence="1">Nucleus</location>
    </subcellularLocation>
</comment>
<feature type="compositionally biased region" description="Polar residues" evidence="8">
    <location>
        <begin position="124"/>
        <end position="134"/>
    </location>
</feature>
<dbReference type="PANTHER" id="PTHR31845">
    <property type="entry name" value="FINGER DOMAIN PROTEIN, PUTATIVE-RELATED"/>
    <property type="match status" value="1"/>
</dbReference>
<dbReference type="FunFam" id="4.10.240.10:FF:000003">
    <property type="entry name" value="C6 transcription factor (Leu3)"/>
    <property type="match status" value="1"/>
</dbReference>
<evidence type="ECO:0000313" key="10">
    <source>
        <dbReference type="EMBL" id="KOS38676.1"/>
    </source>
</evidence>
<feature type="domain" description="Zn(2)-C6 fungal-type" evidence="9">
    <location>
        <begin position="63"/>
        <end position="97"/>
    </location>
</feature>
<dbReference type="GO" id="GO:0005634">
    <property type="term" value="C:nucleus"/>
    <property type="evidence" value="ECO:0007669"/>
    <property type="project" value="UniProtKB-SubCell"/>
</dbReference>
<accession>A0A0M8NSR7</accession>
<dbReference type="GO" id="GO:0000976">
    <property type="term" value="F:transcription cis-regulatory region binding"/>
    <property type="evidence" value="ECO:0007669"/>
    <property type="project" value="TreeGrafter"/>
</dbReference>
<dbReference type="SMART" id="SM00066">
    <property type="entry name" value="GAL4"/>
    <property type="match status" value="1"/>
</dbReference>
<dbReference type="InterPro" id="IPR036864">
    <property type="entry name" value="Zn2-C6_fun-type_DNA-bd_sf"/>
</dbReference>
<keyword evidence="3" id="KW-0862">Zinc</keyword>
<dbReference type="PROSITE" id="PS50048">
    <property type="entry name" value="ZN2_CY6_FUNGAL_2"/>
    <property type="match status" value="1"/>
</dbReference>
<keyword evidence="4" id="KW-0805">Transcription regulation</keyword>
<dbReference type="GO" id="GO:0000981">
    <property type="term" value="F:DNA-binding transcription factor activity, RNA polymerase II-specific"/>
    <property type="evidence" value="ECO:0007669"/>
    <property type="project" value="InterPro"/>
</dbReference>
<dbReference type="PROSITE" id="PS00463">
    <property type="entry name" value="ZN2_CY6_FUNGAL_1"/>
    <property type="match status" value="1"/>
</dbReference>
<dbReference type="InterPro" id="IPR051089">
    <property type="entry name" value="prtT"/>
</dbReference>
<organism evidence="10 11">
    <name type="scientific">Penicillium nordicum</name>
    <dbReference type="NCBI Taxonomy" id="229535"/>
    <lineage>
        <taxon>Eukaryota</taxon>
        <taxon>Fungi</taxon>
        <taxon>Dikarya</taxon>
        <taxon>Ascomycota</taxon>
        <taxon>Pezizomycotina</taxon>
        <taxon>Eurotiomycetes</taxon>
        <taxon>Eurotiomycetidae</taxon>
        <taxon>Eurotiales</taxon>
        <taxon>Aspergillaceae</taxon>
        <taxon>Penicillium</taxon>
    </lineage>
</organism>
<gene>
    <name evidence="10" type="ORF">ACN38_g10505</name>
</gene>
<evidence type="ECO:0000313" key="11">
    <source>
        <dbReference type="Proteomes" id="UP000037696"/>
    </source>
</evidence>
<dbReference type="GO" id="GO:0001216">
    <property type="term" value="F:DNA-binding transcription activator activity"/>
    <property type="evidence" value="ECO:0007669"/>
    <property type="project" value="UniProtKB-ARBA"/>
</dbReference>
<feature type="region of interest" description="Disordered" evidence="8">
    <location>
        <begin position="714"/>
        <end position="808"/>
    </location>
</feature>
<dbReference type="SUPFAM" id="SSF57701">
    <property type="entry name" value="Zn2/Cys6 DNA-binding domain"/>
    <property type="match status" value="1"/>
</dbReference>
<dbReference type="InterPro" id="IPR001138">
    <property type="entry name" value="Zn2Cys6_DnaBD"/>
</dbReference>
<feature type="region of interest" description="Disordered" evidence="8">
    <location>
        <begin position="1"/>
        <end position="62"/>
    </location>
</feature>
<dbReference type="STRING" id="229535.A0A0M8NSR7"/>
<dbReference type="AlphaFoldDB" id="A0A0M8NSR7"/>
<dbReference type="EMBL" id="LHQQ01000240">
    <property type="protein sequence ID" value="KOS38676.1"/>
    <property type="molecule type" value="Genomic_DNA"/>
</dbReference>
<proteinExistence type="predicted"/>
<dbReference type="Pfam" id="PF00172">
    <property type="entry name" value="Zn_clus"/>
    <property type="match status" value="1"/>
</dbReference>
<dbReference type="CDD" id="cd12148">
    <property type="entry name" value="fungal_TF_MHR"/>
    <property type="match status" value="1"/>
</dbReference>
<feature type="region of interest" description="Disordered" evidence="8">
    <location>
        <begin position="661"/>
        <end position="699"/>
    </location>
</feature>
<feature type="region of interest" description="Disordered" evidence="8">
    <location>
        <begin position="124"/>
        <end position="204"/>
    </location>
</feature>
<keyword evidence="2" id="KW-0479">Metal-binding</keyword>
<dbReference type="CDD" id="cd00067">
    <property type="entry name" value="GAL4"/>
    <property type="match status" value="1"/>
</dbReference>